<organism evidence="2 3">
    <name type="scientific">Nitrincola lacisaponensis</name>
    <dbReference type="NCBI Taxonomy" id="267850"/>
    <lineage>
        <taxon>Bacteria</taxon>
        <taxon>Pseudomonadati</taxon>
        <taxon>Pseudomonadota</taxon>
        <taxon>Gammaproteobacteria</taxon>
        <taxon>Oceanospirillales</taxon>
        <taxon>Oceanospirillaceae</taxon>
        <taxon>Nitrincola</taxon>
    </lineage>
</organism>
<evidence type="ECO:0000313" key="2">
    <source>
        <dbReference type="EMBL" id="KDE41418.1"/>
    </source>
</evidence>
<reference evidence="2 3" key="1">
    <citation type="journal article" date="2005" name="Int. J. Syst. Evol. Microbiol.">
        <title>Nitrincola lacisaponensis gen. nov., sp. nov., a novel alkaliphilic bacterium isolated from an alkaline, saline lake.</title>
        <authorList>
            <person name="Dimitriu P.A."/>
            <person name="Shukla S.K."/>
            <person name="Conradt J."/>
            <person name="Marquez M.C."/>
            <person name="Ventosa A."/>
            <person name="Maglia A."/>
            <person name="Peyton B.M."/>
            <person name="Pinkart H.C."/>
            <person name="Mormile M.R."/>
        </authorList>
    </citation>
    <scope>NUCLEOTIDE SEQUENCE [LARGE SCALE GENOMIC DNA]</scope>
    <source>
        <strain evidence="2 3">4CA</strain>
    </source>
</reference>
<feature type="transmembrane region" description="Helical" evidence="1">
    <location>
        <begin position="20"/>
        <end position="37"/>
    </location>
</feature>
<keyword evidence="1" id="KW-0812">Transmembrane</keyword>
<sequence length="44" mass="5138">MVRRIEAFSGPYHFYLKEIYILKGFIFCAGLHPVLRIKAQKLLG</sequence>
<dbReference type="STRING" id="267850.ADINL_0098"/>
<evidence type="ECO:0000313" key="3">
    <source>
        <dbReference type="Proteomes" id="UP000027318"/>
    </source>
</evidence>
<proteinExistence type="predicted"/>
<name>A0A063Y526_9GAMM</name>
<evidence type="ECO:0000256" key="1">
    <source>
        <dbReference type="SAM" id="Phobius"/>
    </source>
</evidence>
<accession>A0A063Y526</accession>
<dbReference type="EMBL" id="JMSZ01000001">
    <property type="protein sequence ID" value="KDE41418.1"/>
    <property type="molecule type" value="Genomic_DNA"/>
</dbReference>
<keyword evidence="1" id="KW-1133">Transmembrane helix</keyword>
<dbReference type="AlphaFoldDB" id="A0A063Y526"/>
<protein>
    <submittedName>
        <fullName evidence="2">Uncharacterized protein</fullName>
    </submittedName>
</protein>
<keyword evidence="3" id="KW-1185">Reference proteome</keyword>
<gene>
    <name evidence="2" type="ORF">ADINL_0098</name>
</gene>
<keyword evidence="1" id="KW-0472">Membrane</keyword>
<dbReference type="Proteomes" id="UP000027318">
    <property type="component" value="Unassembled WGS sequence"/>
</dbReference>
<comment type="caution">
    <text evidence="2">The sequence shown here is derived from an EMBL/GenBank/DDBJ whole genome shotgun (WGS) entry which is preliminary data.</text>
</comment>